<evidence type="ECO:0000256" key="2">
    <source>
        <dbReference type="ARBA" id="ARBA00022679"/>
    </source>
</evidence>
<evidence type="ECO:0000256" key="1">
    <source>
        <dbReference type="ARBA" id="ARBA00022603"/>
    </source>
</evidence>
<keyword evidence="8" id="KW-1185">Reference proteome</keyword>
<dbReference type="EMBL" id="AGWQ01000006">
    <property type="protein sequence ID" value="EJZ86149.1"/>
    <property type="molecule type" value="Genomic_DNA"/>
</dbReference>
<dbReference type="InterPro" id="IPR029063">
    <property type="entry name" value="SAM-dependent_MTases_sf"/>
</dbReference>
<dbReference type="InterPro" id="IPR049470">
    <property type="entry name" value="TRM61_C"/>
</dbReference>
<gene>
    <name evidence="7" type="ORF">HMPREF9241_00774</name>
</gene>
<evidence type="ECO:0000256" key="5">
    <source>
        <dbReference type="SAM" id="MobiDB-lite"/>
    </source>
</evidence>
<feature type="domain" description="tRNA (adenine(58)-N(1))-methyltransferase catalytic subunit TRM61 C-terminal" evidence="6">
    <location>
        <begin position="102"/>
        <end position="267"/>
    </location>
</feature>
<name>K0Z254_9ACTO</name>
<feature type="compositionally biased region" description="Basic and acidic residues" evidence="5">
    <location>
        <begin position="1"/>
        <end position="10"/>
    </location>
</feature>
<dbReference type="AlphaFoldDB" id="K0Z254"/>
<keyword evidence="1" id="KW-0489">Methyltransferase</keyword>
<dbReference type="InterPro" id="IPR014816">
    <property type="entry name" value="tRNA_MeTrfase_Gcd14"/>
</dbReference>
<dbReference type="FunFam" id="3.40.50.150:FF:000019">
    <property type="entry name" value="tRNA (adenine(58)-N(1))-methyltransferase TrmI"/>
    <property type="match status" value="1"/>
</dbReference>
<evidence type="ECO:0000256" key="3">
    <source>
        <dbReference type="ARBA" id="ARBA00022691"/>
    </source>
</evidence>
<dbReference type="HOGENOM" id="CLU_025402_0_0_11"/>
<keyword evidence="4" id="KW-0819">tRNA processing</keyword>
<dbReference type="GO" id="GO:0030488">
    <property type="term" value="P:tRNA methylation"/>
    <property type="evidence" value="ECO:0007669"/>
    <property type="project" value="InterPro"/>
</dbReference>
<dbReference type="SUPFAM" id="SSF53335">
    <property type="entry name" value="S-adenosyl-L-methionine-dependent methyltransferases"/>
    <property type="match status" value="1"/>
</dbReference>
<feature type="region of interest" description="Disordered" evidence="5">
    <location>
        <begin position="1"/>
        <end position="26"/>
    </location>
</feature>
<dbReference type="Gene3D" id="3.10.330.20">
    <property type="match status" value="1"/>
</dbReference>
<sequence length="359" mass="39901">MGAVDSRDRLSGMNTQPDTTDNYAPLGQQNRRGLLEEGDRVQVRDPKGRFHQVILTHGGKFQSNRGEFFHDDLIGKPDGQVITTEEGRQFQIMRPLMVDYVMSMPRGAAVVYPKDAGVITHMGDIFPGAVVVEAGAGSGALSMALLNAVGPTGRLISVERREEFADIARGNVELWFGAPHPAWDLRVGDLATELEAMDQASVDRVVLDMLAPWENIDAVSHALIPGGVLVCYVATVTQLSRLIEDLRASENFTDPITWEDMRREWHVDGLAVRPEHRMVAHTGFLLVTRRLAPGINPQERSVRPAKSSEGLGGQWDDVDEWNEHNVGLRTASEKKLRKVRRDVTRQADQWVEGRISTDE</sequence>
<accession>K0Z254</accession>
<dbReference type="CDD" id="cd02440">
    <property type="entry name" value="AdoMet_MTases"/>
    <property type="match status" value="1"/>
</dbReference>
<organism evidence="7 8">
    <name type="scientific">Schaalia turicensis ACS-279-V-Col4</name>
    <dbReference type="NCBI Taxonomy" id="883077"/>
    <lineage>
        <taxon>Bacteria</taxon>
        <taxon>Bacillati</taxon>
        <taxon>Actinomycetota</taxon>
        <taxon>Actinomycetes</taxon>
        <taxon>Actinomycetales</taxon>
        <taxon>Actinomycetaceae</taxon>
        <taxon>Schaalia</taxon>
    </lineage>
</organism>
<evidence type="ECO:0000259" key="6">
    <source>
        <dbReference type="Pfam" id="PF08704"/>
    </source>
</evidence>
<dbReference type="Pfam" id="PF14801">
    <property type="entry name" value="TrmI-like_N"/>
    <property type="match status" value="1"/>
</dbReference>
<dbReference type="Pfam" id="PF08704">
    <property type="entry name" value="GCD14"/>
    <property type="match status" value="1"/>
</dbReference>
<evidence type="ECO:0000313" key="8">
    <source>
        <dbReference type="Proteomes" id="UP000003994"/>
    </source>
</evidence>
<keyword evidence="3" id="KW-0949">S-adenosyl-L-methionine</keyword>
<comment type="caution">
    <text evidence="7">The sequence shown here is derived from an EMBL/GenBank/DDBJ whole genome shotgun (WGS) entry which is preliminary data.</text>
</comment>
<keyword evidence="2" id="KW-0808">Transferase</keyword>
<protein>
    <recommendedName>
        <fullName evidence="6">tRNA (adenine(58)-N(1))-methyltransferase catalytic subunit TRM61 C-terminal domain-containing protein</fullName>
    </recommendedName>
</protein>
<feature type="compositionally biased region" description="Polar residues" evidence="5">
    <location>
        <begin position="12"/>
        <end position="26"/>
    </location>
</feature>
<evidence type="ECO:0000256" key="4">
    <source>
        <dbReference type="ARBA" id="ARBA00022694"/>
    </source>
</evidence>
<dbReference type="STRING" id="883077.HMPREF9241_00774"/>
<feature type="region of interest" description="Disordered" evidence="5">
    <location>
        <begin position="297"/>
        <end position="318"/>
    </location>
</feature>
<evidence type="ECO:0000313" key="7">
    <source>
        <dbReference type="EMBL" id="EJZ86149.1"/>
    </source>
</evidence>
<dbReference type="Proteomes" id="UP000003994">
    <property type="component" value="Unassembled WGS sequence"/>
</dbReference>
<dbReference type="GO" id="GO:0160107">
    <property type="term" value="F:tRNA (adenine(58)-N1)-methyltransferase activity"/>
    <property type="evidence" value="ECO:0007669"/>
    <property type="project" value="InterPro"/>
</dbReference>
<dbReference type="PANTHER" id="PTHR12133:SF1">
    <property type="entry name" value="TRNA (ADENINE(58)-N(1))-METHYLTRANSFERASE, MITOCHONDRIAL"/>
    <property type="match status" value="1"/>
</dbReference>
<dbReference type="PATRIC" id="fig|883077.3.peg.783"/>
<dbReference type="GO" id="GO:0031515">
    <property type="term" value="C:tRNA (m1A) methyltransferase complex"/>
    <property type="evidence" value="ECO:0007669"/>
    <property type="project" value="InterPro"/>
</dbReference>
<dbReference type="PROSITE" id="PS51620">
    <property type="entry name" value="SAM_TRM61"/>
    <property type="match status" value="1"/>
</dbReference>
<dbReference type="PANTHER" id="PTHR12133">
    <property type="entry name" value="TRNA (ADENINE(58)-N(1))-METHYLTRANSFERASE"/>
    <property type="match status" value="1"/>
</dbReference>
<proteinExistence type="predicted"/>
<dbReference type="Gene3D" id="3.40.50.150">
    <property type="entry name" value="Vaccinia Virus protein VP39"/>
    <property type="match status" value="1"/>
</dbReference>
<dbReference type="eggNOG" id="COG2519">
    <property type="taxonomic scope" value="Bacteria"/>
</dbReference>
<reference evidence="7 8" key="1">
    <citation type="submission" date="2012-07" db="EMBL/GenBank/DDBJ databases">
        <title>The Genome Sequence of Actinomyces turicensis ACS-279-V-COL4.</title>
        <authorList>
            <consortium name="The Broad Institute Genome Sequencing Platform"/>
            <person name="Earl A."/>
            <person name="Ward D."/>
            <person name="Feldgarden M."/>
            <person name="Gevers D."/>
            <person name="Saerens B."/>
            <person name="Vaneechoutte M."/>
            <person name="Walker B."/>
            <person name="Young S.K."/>
            <person name="Zeng Q."/>
            <person name="Gargeya S."/>
            <person name="Fitzgerald M."/>
            <person name="Haas B."/>
            <person name="Abouelleil A."/>
            <person name="Alvarado L."/>
            <person name="Arachchi H.M."/>
            <person name="Berlin A."/>
            <person name="Chapman S.B."/>
            <person name="Goldberg J."/>
            <person name="Griggs A."/>
            <person name="Gujja S."/>
            <person name="Hansen M."/>
            <person name="Howarth C."/>
            <person name="Imamovic A."/>
            <person name="Larimer J."/>
            <person name="McCowen C."/>
            <person name="Montmayeur A."/>
            <person name="Murphy C."/>
            <person name="Neiman D."/>
            <person name="Pearson M."/>
            <person name="Priest M."/>
            <person name="Roberts A."/>
            <person name="Saif S."/>
            <person name="Shea T."/>
            <person name="Sisk P."/>
            <person name="Sykes S."/>
            <person name="Wortman J."/>
            <person name="Nusbaum C."/>
            <person name="Birren B."/>
        </authorList>
    </citation>
    <scope>NUCLEOTIDE SEQUENCE [LARGE SCALE GENOMIC DNA]</scope>
    <source>
        <strain evidence="7 8">ACS-279-V-Col4</strain>
    </source>
</reference>